<comment type="caution">
    <text evidence="2">The sequence shown here is derived from an EMBL/GenBank/DDBJ whole genome shotgun (WGS) entry which is preliminary data.</text>
</comment>
<dbReference type="AlphaFoldDB" id="A0AAV3PTJ6"/>
<evidence type="ECO:0000313" key="2">
    <source>
        <dbReference type="EMBL" id="GAA0154026.1"/>
    </source>
</evidence>
<dbReference type="GO" id="GO:0009507">
    <property type="term" value="C:chloroplast"/>
    <property type="evidence" value="ECO:0007669"/>
    <property type="project" value="TreeGrafter"/>
</dbReference>
<dbReference type="Proteomes" id="UP001454036">
    <property type="component" value="Unassembled WGS sequence"/>
</dbReference>
<dbReference type="PANTHER" id="PTHR34938:SF1">
    <property type="entry name" value="PROTEIN FERTILITY RESTORER RF2, MITOCHONDRIAL"/>
    <property type="match status" value="1"/>
</dbReference>
<organism evidence="2 3">
    <name type="scientific">Lithospermum erythrorhizon</name>
    <name type="common">Purple gromwell</name>
    <name type="synonym">Lithospermum officinale var. erythrorhizon</name>
    <dbReference type="NCBI Taxonomy" id="34254"/>
    <lineage>
        <taxon>Eukaryota</taxon>
        <taxon>Viridiplantae</taxon>
        <taxon>Streptophyta</taxon>
        <taxon>Embryophyta</taxon>
        <taxon>Tracheophyta</taxon>
        <taxon>Spermatophyta</taxon>
        <taxon>Magnoliopsida</taxon>
        <taxon>eudicotyledons</taxon>
        <taxon>Gunneridae</taxon>
        <taxon>Pentapetalae</taxon>
        <taxon>asterids</taxon>
        <taxon>lamiids</taxon>
        <taxon>Boraginales</taxon>
        <taxon>Boraginaceae</taxon>
        <taxon>Boraginoideae</taxon>
        <taxon>Lithospermeae</taxon>
        <taxon>Lithospermum</taxon>
    </lineage>
</organism>
<keyword evidence="3" id="KW-1185">Reference proteome</keyword>
<dbReference type="GO" id="GO:0009658">
    <property type="term" value="P:chloroplast organization"/>
    <property type="evidence" value="ECO:0007669"/>
    <property type="project" value="TreeGrafter"/>
</dbReference>
<protein>
    <submittedName>
        <fullName evidence="2">Uncharacterized protein</fullName>
    </submittedName>
</protein>
<proteinExistence type="predicted"/>
<dbReference type="InterPro" id="IPR040299">
    <property type="entry name" value="RF2K-like"/>
</dbReference>
<reference evidence="2 3" key="1">
    <citation type="submission" date="2024-01" db="EMBL/GenBank/DDBJ databases">
        <title>The complete chloroplast genome sequence of Lithospermum erythrorhizon: insights into the phylogenetic relationship among Boraginaceae species and the maternal lineages of purple gromwells.</title>
        <authorList>
            <person name="Okada T."/>
            <person name="Watanabe K."/>
        </authorList>
    </citation>
    <scope>NUCLEOTIDE SEQUENCE [LARGE SCALE GENOMIC DNA]</scope>
</reference>
<dbReference type="EMBL" id="BAABME010002304">
    <property type="protein sequence ID" value="GAA0154026.1"/>
    <property type="molecule type" value="Genomic_DNA"/>
</dbReference>
<dbReference type="PANTHER" id="PTHR34938">
    <property type="entry name" value="PROTEIN FERTILITY RESTORER RF2, MITOCHONDRIAL"/>
    <property type="match status" value="1"/>
</dbReference>
<name>A0AAV3PTJ6_LITER</name>
<accession>A0AAV3PTJ6</accession>
<evidence type="ECO:0000256" key="1">
    <source>
        <dbReference type="SAM" id="MobiDB-lite"/>
    </source>
</evidence>
<evidence type="ECO:0000313" key="3">
    <source>
        <dbReference type="Proteomes" id="UP001454036"/>
    </source>
</evidence>
<feature type="region of interest" description="Disordered" evidence="1">
    <location>
        <begin position="82"/>
        <end position="124"/>
    </location>
</feature>
<gene>
    <name evidence="2" type="ORF">LIER_12126</name>
</gene>
<dbReference type="GO" id="GO:0010027">
    <property type="term" value="P:thylakoid membrane organization"/>
    <property type="evidence" value="ECO:0007669"/>
    <property type="project" value="TreeGrafter"/>
</dbReference>
<sequence>MALSASSITSTSTLSFVRPESKFQHQRHTESSPSESHFGIQFHLFSRNRLKAHSIKVKGSSIVCSAALNAKCAAEQTQTVTRESSTITVAPIQGKEKLPDLDDGGTGLPPRDDDGGGGGGGGGGGNWSGGFAFFGFLAFLGFLKDKESEGPYDDRR</sequence>